<evidence type="ECO:0000256" key="1">
    <source>
        <dbReference type="SAM" id="Phobius"/>
    </source>
</evidence>
<organism evidence="2 3">
    <name type="scientific">Coleophoma crateriformis</name>
    <dbReference type="NCBI Taxonomy" id="565419"/>
    <lineage>
        <taxon>Eukaryota</taxon>
        <taxon>Fungi</taxon>
        <taxon>Dikarya</taxon>
        <taxon>Ascomycota</taxon>
        <taxon>Pezizomycotina</taxon>
        <taxon>Leotiomycetes</taxon>
        <taxon>Helotiales</taxon>
        <taxon>Dermateaceae</taxon>
        <taxon>Coleophoma</taxon>
    </lineage>
</organism>
<reference evidence="2 3" key="1">
    <citation type="journal article" date="2018" name="IMA Fungus">
        <title>IMA Genome-F 9: Draft genome sequence of Annulohypoxylon stygium, Aspergillus mulundensis, Berkeleyomyces basicola (syn. Thielaviopsis basicola), Ceratocystis smalleyi, two Cercospora beticola strains, Coleophoma cylindrospora, Fusarium fracticaudum, Phialophora cf. hyalina, and Morchella septimelata.</title>
        <authorList>
            <person name="Wingfield B.D."/>
            <person name="Bills G.F."/>
            <person name="Dong Y."/>
            <person name="Huang W."/>
            <person name="Nel W.J."/>
            <person name="Swalarsk-Parry B.S."/>
            <person name="Vaghefi N."/>
            <person name="Wilken P.M."/>
            <person name="An Z."/>
            <person name="de Beer Z.W."/>
            <person name="De Vos L."/>
            <person name="Chen L."/>
            <person name="Duong T.A."/>
            <person name="Gao Y."/>
            <person name="Hammerbacher A."/>
            <person name="Kikkert J.R."/>
            <person name="Li Y."/>
            <person name="Li H."/>
            <person name="Li K."/>
            <person name="Li Q."/>
            <person name="Liu X."/>
            <person name="Ma X."/>
            <person name="Naidoo K."/>
            <person name="Pethybridge S.J."/>
            <person name="Sun J."/>
            <person name="Steenkamp E.T."/>
            <person name="van der Nest M.A."/>
            <person name="van Wyk S."/>
            <person name="Wingfield M.J."/>
            <person name="Xiong C."/>
            <person name="Yue Q."/>
            <person name="Zhang X."/>
        </authorList>
    </citation>
    <scope>NUCLEOTIDE SEQUENCE [LARGE SCALE GENOMIC DNA]</scope>
    <source>
        <strain evidence="2 3">BP5796</strain>
    </source>
</reference>
<comment type="caution">
    <text evidence="2">The sequence shown here is derived from an EMBL/GenBank/DDBJ whole genome shotgun (WGS) entry which is preliminary data.</text>
</comment>
<evidence type="ECO:0000313" key="2">
    <source>
        <dbReference type="EMBL" id="RDW91840.1"/>
    </source>
</evidence>
<sequence>MGASSNKVSWNVSGGKVDDGHFEEVSAAASGGTDHEMLLANVRDGSFSSEIALLEKSSYRTVFDIQWGLATIIIIAALIVPENPVYLIKRNKLYSTSKTCQRLSPNAEANEDSLFVRHR</sequence>
<protein>
    <recommendedName>
        <fullName evidence="4">Major facilitator superfamily (MFS) profile domain-containing protein</fullName>
    </recommendedName>
</protein>
<dbReference type="AlphaFoldDB" id="A0A3D8SZY2"/>
<keyword evidence="1" id="KW-0472">Membrane</keyword>
<keyword evidence="1" id="KW-1133">Transmembrane helix</keyword>
<dbReference type="Proteomes" id="UP000256328">
    <property type="component" value="Unassembled WGS sequence"/>
</dbReference>
<name>A0A3D8SZY2_9HELO</name>
<proteinExistence type="predicted"/>
<keyword evidence="3" id="KW-1185">Reference proteome</keyword>
<evidence type="ECO:0008006" key="4">
    <source>
        <dbReference type="Google" id="ProtNLM"/>
    </source>
</evidence>
<evidence type="ECO:0000313" key="3">
    <source>
        <dbReference type="Proteomes" id="UP000256328"/>
    </source>
</evidence>
<dbReference type="EMBL" id="PDLN01000002">
    <property type="protein sequence ID" value="RDW91840.1"/>
    <property type="molecule type" value="Genomic_DNA"/>
</dbReference>
<accession>A0A3D8SZY2</accession>
<keyword evidence="1" id="KW-0812">Transmembrane</keyword>
<gene>
    <name evidence="2" type="ORF">BP5796_01234</name>
</gene>
<feature type="transmembrane region" description="Helical" evidence="1">
    <location>
        <begin position="65"/>
        <end position="88"/>
    </location>
</feature>